<dbReference type="Proteomes" id="UP001330184">
    <property type="component" value="Chromosome"/>
</dbReference>
<protein>
    <submittedName>
        <fullName evidence="1">Uncharacterized protein</fullName>
    </submittedName>
</protein>
<evidence type="ECO:0000313" key="1">
    <source>
        <dbReference type="EMBL" id="BDW91870.1"/>
    </source>
</evidence>
<dbReference type="RefSeq" id="WP_338196666.1">
    <property type="nucleotide sequence ID" value="NZ_AP027268.1"/>
</dbReference>
<proteinExistence type="predicted"/>
<keyword evidence="2" id="KW-1185">Reference proteome</keyword>
<dbReference type="EMBL" id="AP027268">
    <property type="protein sequence ID" value="BDW91870.1"/>
    <property type="molecule type" value="Genomic_DNA"/>
</dbReference>
<reference evidence="1 2" key="1">
    <citation type="submission" date="2023-01" db="EMBL/GenBank/DDBJ databases">
        <title>Complete genome sequence of Muricauda aquimarina strain IFOP_LL357.</title>
        <authorList>
            <person name="Gajardo G."/>
            <person name="Ueki S."/>
            <person name="Maruyama F."/>
        </authorList>
    </citation>
    <scope>NUCLEOTIDE SEQUENCE [LARGE SCALE GENOMIC DNA]</scope>
    <source>
        <strain evidence="1 2">IFOP_LL357</strain>
    </source>
</reference>
<accession>A0AA48HAT2</accession>
<dbReference type="AlphaFoldDB" id="A0AA48HAT2"/>
<gene>
    <name evidence="1" type="ORF">MACH07_07020</name>
</gene>
<organism evidence="1 2">
    <name type="scientific">Flagellimonas marinaquae</name>
    <dbReference type="NCBI Taxonomy" id="254955"/>
    <lineage>
        <taxon>Bacteria</taxon>
        <taxon>Pseudomonadati</taxon>
        <taxon>Bacteroidota</taxon>
        <taxon>Flavobacteriia</taxon>
        <taxon>Flavobacteriales</taxon>
        <taxon>Flavobacteriaceae</taxon>
        <taxon>Flagellimonas</taxon>
    </lineage>
</organism>
<name>A0AA48HAT2_9FLAO</name>
<evidence type="ECO:0000313" key="2">
    <source>
        <dbReference type="Proteomes" id="UP001330184"/>
    </source>
</evidence>
<sequence length="1013" mass="113242">MKNQGTTGLDDRSRREFFRQLVLGGTGVFLSPLLLQSCSSEDLGRPPFAVWEDMIKALEQSPDHFMGRRKTLVASKNPKAITNFVRDSFQVLPWQSDFLHHAAYGSIYGTAMALRCGLATPREKAEILKDMLVDAGYEARVIMEETSISLEEAKAIVFRKYMPEFEPPVSEDKIKKWYKALGISAPQGGVDVIPDLLEQANSLTNKLLSTIDPKFIRDSIVNFRFHADAVPSVAFKDGEEEKYAHVFDPEVSFGNLHPTNTENHFYEAGEMRPFENEEVTLTLSCRRALDHWNETELLSGTWKLSELLGNQLQVQFLNNMTLENQATQTVSQIAHFTPCFAVQCLNEERETAKERSVLGEPITMEAERIFETYSPYSLPESEEAGAIEKIHSFEAKVLPQAFPKVRLELSPMDASGAIVEGLSINNFSVTDNGKPVSAWMKQNTISPKILLLYDTSASMPAEYAGEQIKMFLEKTEAAIREAYPMAHLILQATGSNIYTALLKAKQLDVDLILYATDGDNNDEFDPAFTPIYENGPPAIFLNVKPQGTVYSYLRQNMEFIEIAANDQERTIVEIKHIVDGLEFPAYILTYSSFDETGDHLVDITIKNTSYNTLLPFRFPEKSDHLLGNRMVGLYLTLSRRGKQPIKRVLAGYEPHLDFYGNPTKLTRKMIDEVHELILGGAVMSFEREAPTLSIQLTEYLQTLLSNKGWFEAYQDGNMETAIVELNKGTQSYPSILLSMVQPLRNCFSEEGVTYPRGFRTSLFKFKPGYHSGNSNASFDYFPTSDYITVTRTGTCNFIKTLNKTAQLAILEGKVFEKSTLSELGDKTLALNIDQNTFDGQLPELKPKDFHYFSRQIFGGSTMKLFDITLENRSYWQINTGTGELYGILPDQTGGGINSTEEQLKNLDTVVQEYSKLVAQMNLGMTMMGVGTMPVGIVAAYSLTLVKLYALASEALILMDAKGLDDQLKEALANLACDVYKEILYVGLGRLGTGASTIENLIGAMGGSYSFVSC</sequence>